<dbReference type="EMBL" id="BAAATZ010000006">
    <property type="protein sequence ID" value="GAA2722621.1"/>
    <property type="molecule type" value="Genomic_DNA"/>
</dbReference>
<organism evidence="2 3">
    <name type="scientific">Actinocorallia aurantiaca</name>
    <dbReference type="NCBI Taxonomy" id="46204"/>
    <lineage>
        <taxon>Bacteria</taxon>
        <taxon>Bacillati</taxon>
        <taxon>Actinomycetota</taxon>
        <taxon>Actinomycetes</taxon>
        <taxon>Streptosporangiales</taxon>
        <taxon>Thermomonosporaceae</taxon>
        <taxon>Actinocorallia</taxon>
    </lineage>
</organism>
<dbReference type="Proteomes" id="UP001501842">
    <property type="component" value="Unassembled WGS sequence"/>
</dbReference>
<protein>
    <submittedName>
        <fullName evidence="2">Uncharacterized protein</fullName>
    </submittedName>
</protein>
<evidence type="ECO:0000313" key="2">
    <source>
        <dbReference type="EMBL" id="GAA2722621.1"/>
    </source>
</evidence>
<keyword evidence="3" id="KW-1185">Reference proteome</keyword>
<evidence type="ECO:0000256" key="1">
    <source>
        <dbReference type="SAM" id="MobiDB-lite"/>
    </source>
</evidence>
<reference evidence="2 3" key="1">
    <citation type="journal article" date="2019" name="Int. J. Syst. Evol. Microbiol.">
        <title>The Global Catalogue of Microorganisms (GCM) 10K type strain sequencing project: providing services to taxonomists for standard genome sequencing and annotation.</title>
        <authorList>
            <consortium name="The Broad Institute Genomics Platform"/>
            <consortium name="The Broad Institute Genome Sequencing Center for Infectious Disease"/>
            <person name="Wu L."/>
            <person name="Ma J."/>
        </authorList>
    </citation>
    <scope>NUCLEOTIDE SEQUENCE [LARGE SCALE GENOMIC DNA]</scope>
    <source>
        <strain evidence="2 3">JCM 8201</strain>
    </source>
</reference>
<feature type="compositionally biased region" description="Basic and acidic residues" evidence="1">
    <location>
        <begin position="1"/>
        <end position="20"/>
    </location>
</feature>
<proteinExistence type="predicted"/>
<feature type="compositionally biased region" description="Low complexity" evidence="1">
    <location>
        <begin position="22"/>
        <end position="31"/>
    </location>
</feature>
<name>A0ABN3U332_9ACTN</name>
<gene>
    <name evidence="2" type="ORF">GCM10010439_15820</name>
</gene>
<feature type="region of interest" description="Disordered" evidence="1">
    <location>
        <begin position="1"/>
        <end position="69"/>
    </location>
</feature>
<feature type="compositionally biased region" description="Acidic residues" evidence="1">
    <location>
        <begin position="32"/>
        <end position="43"/>
    </location>
</feature>
<dbReference type="RefSeq" id="WP_344449560.1">
    <property type="nucleotide sequence ID" value="NZ_BAAATZ010000006.1"/>
</dbReference>
<comment type="caution">
    <text evidence="2">The sequence shown here is derived from an EMBL/GenBank/DDBJ whole genome shotgun (WGS) entry which is preliminary data.</text>
</comment>
<sequence>MGDLKKFEAAPFEEAPREDVLEQQQEDQAPAAEDDQVPDEEDAPVPLEANEADAAEQRLEVGLDEDEYR</sequence>
<evidence type="ECO:0000313" key="3">
    <source>
        <dbReference type="Proteomes" id="UP001501842"/>
    </source>
</evidence>
<accession>A0ABN3U332</accession>